<evidence type="ECO:0000256" key="4">
    <source>
        <dbReference type="ARBA" id="ARBA00022525"/>
    </source>
</evidence>
<evidence type="ECO:0000313" key="10">
    <source>
        <dbReference type="Proteomes" id="UP001291623"/>
    </source>
</evidence>
<dbReference type="InterPro" id="IPR012334">
    <property type="entry name" value="Pectin_lyas_fold"/>
</dbReference>
<accession>A0AAE1V5H6</accession>
<dbReference type="SUPFAM" id="SSF51126">
    <property type="entry name" value="Pectin lyase-like"/>
    <property type="match status" value="1"/>
</dbReference>
<comment type="subcellular location">
    <subcellularLocation>
        <location evidence="1">Secreted</location>
        <location evidence="1">Cell wall</location>
    </subcellularLocation>
</comment>
<keyword evidence="4" id="KW-0964">Secreted</keyword>
<comment type="similarity">
    <text evidence="2 8">Belongs to the glycosyl hydrolase 28 family.</text>
</comment>
<keyword evidence="10" id="KW-1185">Reference proteome</keyword>
<gene>
    <name evidence="9" type="ORF">RND71_032099</name>
</gene>
<dbReference type="EMBL" id="JAVYJV010000017">
    <property type="protein sequence ID" value="KAK4349344.1"/>
    <property type="molecule type" value="Genomic_DNA"/>
</dbReference>
<evidence type="ECO:0000256" key="3">
    <source>
        <dbReference type="ARBA" id="ARBA00022512"/>
    </source>
</evidence>
<dbReference type="InterPro" id="IPR000743">
    <property type="entry name" value="Glyco_hydro_28"/>
</dbReference>
<dbReference type="GO" id="GO:0004650">
    <property type="term" value="F:polygalacturonase activity"/>
    <property type="evidence" value="ECO:0007669"/>
    <property type="project" value="InterPro"/>
</dbReference>
<dbReference type="PANTHER" id="PTHR31375">
    <property type="match status" value="1"/>
</dbReference>
<evidence type="ECO:0000256" key="6">
    <source>
        <dbReference type="ARBA" id="ARBA00023295"/>
    </source>
</evidence>
<sequence length="213" mass="23197">MAIFSPACNSAKSATIYVPGGRYLIKAATFRGPCKNKITVKIDGTLVAPSDYYAFGNSGYWITVVGGTLDGNGAGFWACRKSGKNCLVGAKTDNSDQAIQAPYQKSQISHANMKSKSCDHQGQSVLQQVQEGSFDSFLELELESGSHISKGKNEVEKIMENNREVNLGTESSSVEGFTSRQNRTYDLENLKSGKIRREVATVAIVYFFKEPSP</sequence>
<organism evidence="9 10">
    <name type="scientific">Anisodus tanguticus</name>
    <dbReference type="NCBI Taxonomy" id="243964"/>
    <lineage>
        <taxon>Eukaryota</taxon>
        <taxon>Viridiplantae</taxon>
        <taxon>Streptophyta</taxon>
        <taxon>Embryophyta</taxon>
        <taxon>Tracheophyta</taxon>
        <taxon>Spermatophyta</taxon>
        <taxon>Magnoliopsida</taxon>
        <taxon>eudicotyledons</taxon>
        <taxon>Gunneridae</taxon>
        <taxon>Pentapetalae</taxon>
        <taxon>asterids</taxon>
        <taxon>lamiids</taxon>
        <taxon>Solanales</taxon>
        <taxon>Solanaceae</taxon>
        <taxon>Solanoideae</taxon>
        <taxon>Hyoscyameae</taxon>
        <taxon>Anisodus</taxon>
    </lineage>
</organism>
<evidence type="ECO:0000256" key="5">
    <source>
        <dbReference type="ARBA" id="ARBA00022801"/>
    </source>
</evidence>
<evidence type="ECO:0000256" key="2">
    <source>
        <dbReference type="ARBA" id="ARBA00008834"/>
    </source>
</evidence>
<dbReference type="AlphaFoldDB" id="A0AAE1V5H6"/>
<keyword evidence="7" id="KW-0961">Cell wall biogenesis/degradation</keyword>
<proteinExistence type="inferred from homology"/>
<name>A0AAE1V5H6_9SOLA</name>
<dbReference type="GO" id="GO:0005975">
    <property type="term" value="P:carbohydrate metabolic process"/>
    <property type="evidence" value="ECO:0007669"/>
    <property type="project" value="InterPro"/>
</dbReference>
<evidence type="ECO:0000256" key="8">
    <source>
        <dbReference type="RuleBase" id="RU361169"/>
    </source>
</evidence>
<evidence type="ECO:0000256" key="7">
    <source>
        <dbReference type="ARBA" id="ARBA00023316"/>
    </source>
</evidence>
<keyword evidence="3" id="KW-0134">Cell wall</keyword>
<dbReference type="Proteomes" id="UP001291623">
    <property type="component" value="Unassembled WGS sequence"/>
</dbReference>
<keyword evidence="6 8" id="KW-0326">Glycosidase</keyword>
<evidence type="ECO:0000313" key="9">
    <source>
        <dbReference type="EMBL" id="KAK4349344.1"/>
    </source>
</evidence>
<reference evidence="9" key="1">
    <citation type="submission" date="2023-12" db="EMBL/GenBank/DDBJ databases">
        <title>Genome assembly of Anisodus tanguticus.</title>
        <authorList>
            <person name="Wang Y.-J."/>
        </authorList>
    </citation>
    <scope>NUCLEOTIDE SEQUENCE</scope>
    <source>
        <strain evidence="9">KB-2021</strain>
        <tissue evidence="9">Leaf</tissue>
    </source>
</reference>
<dbReference type="Pfam" id="PF00295">
    <property type="entry name" value="Glyco_hydro_28"/>
    <property type="match status" value="1"/>
</dbReference>
<evidence type="ECO:0000256" key="1">
    <source>
        <dbReference type="ARBA" id="ARBA00004191"/>
    </source>
</evidence>
<comment type="caution">
    <text evidence="9">The sequence shown here is derived from an EMBL/GenBank/DDBJ whole genome shotgun (WGS) entry which is preliminary data.</text>
</comment>
<dbReference type="Gene3D" id="2.160.20.10">
    <property type="entry name" value="Single-stranded right-handed beta-helix, Pectin lyase-like"/>
    <property type="match status" value="1"/>
</dbReference>
<keyword evidence="5 8" id="KW-0378">Hydrolase</keyword>
<dbReference type="InterPro" id="IPR011050">
    <property type="entry name" value="Pectin_lyase_fold/virulence"/>
</dbReference>
<protein>
    <submittedName>
        <fullName evidence="9">Uncharacterized protein</fullName>
    </submittedName>
</protein>
<dbReference type="GO" id="GO:0071555">
    <property type="term" value="P:cell wall organization"/>
    <property type="evidence" value="ECO:0007669"/>
    <property type="project" value="UniProtKB-KW"/>
</dbReference>